<keyword evidence="6" id="KW-0963">Cytoplasm</keyword>
<name>A0A8B6D7L4_MYTGA</name>
<dbReference type="GO" id="GO:0035556">
    <property type="term" value="P:intracellular signal transduction"/>
    <property type="evidence" value="ECO:0007669"/>
    <property type="project" value="InterPro"/>
</dbReference>
<evidence type="ECO:0000256" key="3">
    <source>
        <dbReference type="ARBA" id="ARBA00004496"/>
    </source>
</evidence>
<dbReference type="SUPFAM" id="SSF158235">
    <property type="entry name" value="SOCS box-like"/>
    <property type="match status" value="1"/>
</dbReference>
<evidence type="ECO:0000256" key="2">
    <source>
        <dbReference type="ARBA" id="ARBA00004413"/>
    </source>
</evidence>
<dbReference type="PROSITE" id="PS50001">
    <property type="entry name" value="SH2"/>
    <property type="match status" value="1"/>
</dbReference>
<evidence type="ECO:0000313" key="21">
    <source>
        <dbReference type="Proteomes" id="UP000596742"/>
    </source>
</evidence>
<comment type="subcellular location">
    <subcellularLocation>
        <location evidence="2">Cell membrane</location>
        <topology evidence="2">Peripheral membrane protein</topology>
        <orientation evidence="2">Cytoplasmic side</orientation>
    </subcellularLocation>
    <subcellularLocation>
        <location evidence="3">Cytoplasm</location>
    </subcellularLocation>
    <subcellularLocation>
        <location evidence="1">Nucleus</location>
    </subcellularLocation>
</comment>
<dbReference type="GO" id="GO:0046935">
    <property type="term" value="F:1-phosphatidylinositol-3-kinase regulator activity"/>
    <property type="evidence" value="ECO:0007669"/>
    <property type="project" value="TreeGrafter"/>
</dbReference>
<evidence type="ECO:0000256" key="8">
    <source>
        <dbReference type="ARBA" id="ARBA00022700"/>
    </source>
</evidence>
<keyword evidence="7" id="KW-0341">Growth regulation</keyword>
<feature type="domain" description="SH2" evidence="18">
    <location>
        <begin position="939"/>
        <end position="1047"/>
    </location>
</feature>
<evidence type="ECO:0000256" key="6">
    <source>
        <dbReference type="ARBA" id="ARBA00022490"/>
    </source>
</evidence>
<dbReference type="InterPro" id="IPR037346">
    <property type="entry name" value="SOCS7_SOCS"/>
</dbReference>
<feature type="region of interest" description="Disordered" evidence="17">
    <location>
        <begin position="880"/>
        <end position="902"/>
    </location>
</feature>
<dbReference type="Gene3D" id="3.30.505.10">
    <property type="entry name" value="SH2 domain"/>
    <property type="match status" value="1"/>
</dbReference>
<evidence type="ECO:0000256" key="7">
    <source>
        <dbReference type="ARBA" id="ARBA00022604"/>
    </source>
</evidence>
<dbReference type="InterPro" id="IPR036036">
    <property type="entry name" value="SOCS_box-like_dom_sf"/>
</dbReference>
<dbReference type="SMART" id="SM00969">
    <property type="entry name" value="SOCS_box"/>
    <property type="match status" value="1"/>
</dbReference>
<gene>
    <name evidence="20" type="ORF">MGAL_10B060298</name>
</gene>
<dbReference type="GO" id="GO:0005886">
    <property type="term" value="C:plasma membrane"/>
    <property type="evidence" value="ECO:0007669"/>
    <property type="project" value="UniProtKB-SubCell"/>
</dbReference>
<evidence type="ECO:0000256" key="14">
    <source>
        <dbReference type="ARBA" id="ARBA00062788"/>
    </source>
</evidence>
<accession>A0A8B6D7L4</accession>
<organism evidence="20 21">
    <name type="scientific">Mytilus galloprovincialis</name>
    <name type="common">Mediterranean mussel</name>
    <dbReference type="NCBI Taxonomy" id="29158"/>
    <lineage>
        <taxon>Eukaryota</taxon>
        <taxon>Metazoa</taxon>
        <taxon>Spiralia</taxon>
        <taxon>Lophotrochozoa</taxon>
        <taxon>Mollusca</taxon>
        <taxon>Bivalvia</taxon>
        <taxon>Autobranchia</taxon>
        <taxon>Pteriomorphia</taxon>
        <taxon>Mytilida</taxon>
        <taxon>Mytiloidea</taxon>
        <taxon>Mytilidae</taxon>
        <taxon>Mytilinae</taxon>
        <taxon>Mytilus</taxon>
    </lineage>
</organism>
<dbReference type="InterPro" id="IPR036860">
    <property type="entry name" value="SH2_dom_sf"/>
</dbReference>
<comment type="caution">
    <text evidence="20">The sequence shown here is derived from an EMBL/GenBank/DDBJ whole genome shotgun (WGS) entry which is preliminary data.</text>
</comment>
<keyword evidence="5" id="KW-1003">Cell membrane</keyword>
<dbReference type="PANTHER" id="PTHR10155">
    <property type="entry name" value="PHOSPHATIDYLINOSITOL 3-KINASE REGULATORY SUBUNIT"/>
    <property type="match status" value="1"/>
</dbReference>
<dbReference type="SUPFAM" id="SSF55550">
    <property type="entry name" value="SH2 domain"/>
    <property type="match status" value="1"/>
</dbReference>
<dbReference type="GO" id="GO:0005737">
    <property type="term" value="C:cytoplasm"/>
    <property type="evidence" value="ECO:0007669"/>
    <property type="project" value="UniProtKB-SubCell"/>
</dbReference>
<dbReference type="OrthoDB" id="5979828at2759"/>
<comment type="subunit">
    <text evidence="14">Substrate-recognition component of the ECS(SOCS7) complex, composed of SOCS7, CUL5, ELOB, ELOC and RNF7/RBX2. Interacts, via the third proline-rich region, with the second SH3 domain of the adapter protein NCK1. Also interacts with GRB2, INSR, PLCG1, SORBS3/vinexin, and phosphorylated STAT3 and STAT5. Interacts with SEPT6. Interacts with phosphorylated IRS4 and PIK3R1.</text>
</comment>
<evidence type="ECO:0000256" key="10">
    <source>
        <dbReference type="ARBA" id="ARBA00022999"/>
    </source>
</evidence>
<reference evidence="20" key="1">
    <citation type="submission" date="2018-11" db="EMBL/GenBank/DDBJ databases">
        <authorList>
            <person name="Alioto T."/>
            <person name="Alioto T."/>
        </authorList>
    </citation>
    <scope>NUCLEOTIDE SEQUENCE</scope>
</reference>
<dbReference type="CDD" id="cd03741">
    <property type="entry name" value="SOCS_SOCS7"/>
    <property type="match status" value="1"/>
</dbReference>
<dbReference type="InterPro" id="IPR035866">
    <property type="entry name" value="SOCS7_SH2"/>
</dbReference>
<dbReference type="SMART" id="SM00253">
    <property type="entry name" value="SOCS"/>
    <property type="match status" value="1"/>
</dbReference>
<evidence type="ECO:0000259" key="18">
    <source>
        <dbReference type="PROSITE" id="PS50001"/>
    </source>
</evidence>
<comment type="function">
    <text evidence="13">Substrate-recognition component of a cullin-5-RING E3 ubiquitin-protein ligase complex (ECS complex, also named CRL5 complex), which mediates the ubiquitination and subsequent proteasomal degradation of target proteins, such as DAB1 and IRS1. Specifically recognizes and binds phosphorylated proteins via its SH2 domain, promoting their ubiquitination. The ECS(SOCS7) complex acts as a key regulator of reelin signaling by mediating ubiquitination and degradation of phosphorylated DAB1 in the cortical plate of the developing cerebral cortex, thereby regulating neuron positioning during cortex development. Functions in insulin signaling and glucose homeostasis through IRS1 ubiquitination and subsequent proteasomal degradation. Also inhibits prolactin, growth hormone and leptin signaling by preventing STAT3 and STAT5 activation, sequestering them in the cytoplasm and reducing their binding to DNA.</text>
</comment>
<keyword evidence="12" id="KW-0539">Nucleus</keyword>
<feature type="region of interest" description="Disordered" evidence="17">
    <location>
        <begin position="806"/>
        <end position="836"/>
    </location>
</feature>
<dbReference type="PROSITE" id="PS50225">
    <property type="entry name" value="SOCS"/>
    <property type="match status" value="1"/>
</dbReference>
<keyword evidence="9" id="KW-0833">Ubl conjugation pathway</keyword>
<dbReference type="GO" id="GO:0005942">
    <property type="term" value="C:phosphatidylinositol 3-kinase complex"/>
    <property type="evidence" value="ECO:0007669"/>
    <property type="project" value="TreeGrafter"/>
</dbReference>
<keyword evidence="11" id="KW-0472">Membrane</keyword>
<evidence type="ECO:0000256" key="4">
    <source>
        <dbReference type="ARBA" id="ARBA00004906"/>
    </source>
</evidence>
<keyword evidence="21" id="KW-1185">Reference proteome</keyword>
<feature type="domain" description="SOCS box" evidence="19">
    <location>
        <begin position="1042"/>
        <end position="1092"/>
    </location>
</feature>
<dbReference type="Pfam" id="PF00017">
    <property type="entry name" value="SH2"/>
    <property type="match status" value="1"/>
</dbReference>
<dbReference type="FunFam" id="3.30.505.10:FF:000029">
    <property type="entry name" value="Suppressor of cytokine signaling 7"/>
    <property type="match status" value="1"/>
</dbReference>
<protein>
    <recommendedName>
        <fullName evidence="15">Suppressor of cytokine signaling 7</fullName>
    </recommendedName>
</protein>
<evidence type="ECO:0000256" key="1">
    <source>
        <dbReference type="ARBA" id="ARBA00004123"/>
    </source>
</evidence>
<evidence type="ECO:0000256" key="5">
    <source>
        <dbReference type="ARBA" id="ARBA00022475"/>
    </source>
</evidence>
<dbReference type="GO" id="GO:0009968">
    <property type="term" value="P:negative regulation of signal transduction"/>
    <property type="evidence" value="ECO:0007669"/>
    <property type="project" value="UniProtKB-KW"/>
</dbReference>
<evidence type="ECO:0000256" key="17">
    <source>
        <dbReference type="SAM" id="MobiDB-lite"/>
    </source>
</evidence>
<proteinExistence type="predicted"/>
<evidence type="ECO:0000256" key="16">
    <source>
        <dbReference type="PROSITE-ProRule" id="PRU00191"/>
    </source>
</evidence>
<feature type="region of interest" description="Disordered" evidence="17">
    <location>
        <begin position="57"/>
        <end position="84"/>
    </location>
</feature>
<keyword evidence="8" id="KW-0734">Signal transduction inhibitor</keyword>
<sequence length="1098" mass="123959">MEQHKQKSQTLPPGVSPGKASPASNGGLFRRLRRRFRLRSKGYEFGIPEDDSVQGVSFRRRSDEYSSKSERDKQNEIARTQSERLAEKPIITVMNQGNKKKRNKTDVPMVNGNGIFEFDKSMNRSFEEDNTVENDFLVADDEAIDLDNTIMEKDEIFIEPDPGYETLDEVRRKMKLHQMAESMVVRSTNNPIEENFERESNLRVSQHRRTQSSGTAENYFRSNDLIGLDPNRDSGIASPRVDVSPDCFQASSCVSDINLTGSMSRSQRPFTICGNSPILTRIGSCPTCIKNENMNIHEEGMSHDNHGICNSDTCLCKYSGTGDLYANPKILFRKRSQKKETSQTLSLSDKQCFENNVDIPNKTMSPEEGPPLPARKYSMYDDLKTPDSLKSYSDEIQSRENVLITKLETADNDGNLKDIDLSRENKNFHNQGFKHVKVDNIKNCIEDSAISLTDNVGEDCPCSHSNVPVIEETKSSKSNTCNTNGFSEYDSVTESENSENADSSKCENESTSCISDTCGSLSVSISSSDTVKCIVLDSPLSTEGESIPEELEILHISEEDEGYAEVKDVEMINRKDKVDDVQEREVRLGWISEGLENTCTDCSKMSKYSANVVSENFNSCYNNHNVDNTGNSAQMIDNAKDNQSGQNSLSDNEICKTPVEFESYASVKRNLYCEDSLLRNESIQNEGLIEGATGFGSTDIRQKINLDFESDFYDKCENVGNPKKNFVPTPETSQTQYFSDSRFEYRAFGNHHRKSSTLDSVSSFAESDDNSSIRSSEVLSDIHVMSYEDDADAILESLVSRRSSFADDLDSDSNGVNEGACAEPSSEGHEQGSQNQMSNLQRLPDFYYDDSEPIHMTIAELYHQKNDSDVTMVTNTAEVTERDQNGNADSVSPSGPPVLRQRSVDIDSRPPAVVPRLHKEIGYRQDFMESMQQLKDCGWYWGPLSWEEAEIKLIDKPDGSFLVRDSSDDRYILSLSFNMQGRVHHTRIEHHKGKFSFWSQPDTHGKSTIKQFIEQCVQNSRNGQFLYFVRPSGPGAPPMPVHLLHPVSRFKQMQSLQHSCRFKILQIVRRDHIDSLPIPTSIKNYLKEAQYYVEFLEE</sequence>
<dbReference type="GO" id="GO:0046854">
    <property type="term" value="P:phosphatidylinositol phosphate biosynthetic process"/>
    <property type="evidence" value="ECO:0007669"/>
    <property type="project" value="TreeGrafter"/>
</dbReference>
<feature type="region of interest" description="Disordered" evidence="17">
    <location>
        <begin position="205"/>
        <end position="224"/>
    </location>
</feature>
<dbReference type="InterPro" id="IPR001496">
    <property type="entry name" value="SOCS_box"/>
</dbReference>
<dbReference type="Pfam" id="PF07525">
    <property type="entry name" value="SOCS_box"/>
    <property type="match status" value="1"/>
</dbReference>
<evidence type="ECO:0000256" key="15">
    <source>
        <dbReference type="ARBA" id="ARBA00070642"/>
    </source>
</evidence>
<evidence type="ECO:0000256" key="13">
    <source>
        <dbReference type="ARBA" id="ARBA00059017"/>
    </source>
</evidence>
<comment type="pathway">
    <text evidence="4">Protein modification; protein ubiquitination.</text>
</comment>
<evidence type="ECO:0000256" key="12">
    <source>
        <dbReference type="ARBA" id="ARBA00023242"/>
    </source>
</evidence>
<evidence type="ECO:0000259" key="19">
    <source>
        <dbReference type="PROSITE" id="PS50225"/>
    </source>
</evidence>
<evidence type="ECO:0000313" key="20">
    <source>
        <dbReference type="EMBL" id="VDI15279.1"/>
    </source>
</evidence>
<dbReference type="Proteomes" id="UP000596742">
    <property type="component" value="Unassembled WGS sequence"/>
</dbReference>
<dbReference type="GO" id="GO:0005634">
    <property type="term" value="C:nucleus"/>
    <property type="evidence" value="ECO:0007669"/>
    <property type="project" value="UniProtKB-SubCell"/>
</dbReference>
<dbReference type="PANTHER" id="PTHR10155:SF5">
    <property type="entry name" value="SUPPRESSOR OF CYTOKINE SIGNALING 7"/>
    <property type="match status" value="1"/>
</dbReference>
<feature type="region of interest" description="Disordered" evidence="17">
    <location>
        <begin position="1"/>
        <end position="31"/>
    </location>
</feature>
<dbReference type="InterPro" id="IPR000980">
    <property type="entry name" value="SH2"/>
</dbReference>
<keyword evidence="10 16" id="KW-0727">SH2 domain</keyword>
<dbReference type="SMART" id="SM00252">
    <property type="entry name" value="SH2"/>
    <property type="match status" value="1"/>
</dbReference>
<evidence type="ECO:0000256" key="9">
    <source>
        <dbReference type="ARBA" id="ARBA00022786"/>
    </source>
</evidence>
<dbReference type="CDD" id="cd10388">
    <property type="entry name" value="SH2_SOCS7"/>
    <property type="match status" value="1"/>
</dbReference>
<evidence type="ECO:0000256" key="11">
    <source>
        <dbReference type="ARBA" id="ARBA00023136"/>
    </source>
</evidence>
<dbReference type="AlphaFoldDB" id="A0A8B6D7L4"/>
<feature type="compositionally biased region" description="Basic and acidic residues" evidence="17">
    <location>
        <begin position="60"/>
        <end position="84"/>
    </location>
</feature>
<dbReference type="EMBL" id="UYJE01002959">
    <property type="protein sequence ID" value="VDI15279.1"/>
    <property type="molecule type" value="Genomic_DNA"/>
</dbReference>